<gene>
    <name evidence="6" type="primary">LOC136092276</name>
</gene>
<dbReference type="InterPro" id="IPR038765">
    <property type="entry name" value="Papain-like_cys_pep_sf"/>
</dbReference>
<dbReference type="SUPFAM" id="SSF53098">
    <property type="entry name" value="Ribonuclease H-like"/>
    <property type="match status" value="1"/>
</dbReference>
<evidence type="ECO:0000313" key="5">
    <source>
        <dbReference type="Proteomes" id="UP001652625"/>
    </source>
</evidence>
<dbReference type="RefSeq" id="XP_065676193.1">
    <property type="nucleotide sequence ID" value="XM_065820121.1"/>
</dbReference>
<dbReference type="PANTHER" id="PTHR34718:SF2">
    <property type="entry name" value="PHD-TYPE DOMAIN-CONTAINING PROTEIN"/>
    <property type="match status" value="1"/>
</dbReference>
<dbReference type="Gene3D" id="3.40.395.10">
    <property type="entry name" value="Adenoviral Proteinase, Chain A"/>
    <property type="match status" value="1"/>
</dbReference>
<dbReference type="InterPro" id="IPR012337">
    <property type="entry name" value="RNaseH-like_sf"/>
</dbReference>
<proteinExistence type="inferred from homology"/>
<keyword evidence="3" id="KW-0378">Hydrolase</keyword>
<evidence type="ECO:0000256" key="3">
    <source>
        <dbReference type="ARBA" id="ARBA00022801"/>
    </source>
</evidence>
<evidence type="ECO:0000256" key="1">
    <source>
        <dbReference type="ARBA" id="ARBA00005234"/>
    </source>
</evidence>
<name>A0ABM4DNP4_HYDVU</name>
<dbReference type="PROSITE" id="PS50994">
    <property type="entry name" value="INTEGRASE"/>
    <property type="match status" value="1"/>
</dbReference>
<protein>
    <submittedName>
        <fullName evidence="6">Uncharacterized protein LOC136092276</fullName>
    </submittedName>
</protein>
<dbReference type="InterPro" id="IPR036397">
    <property type="entry name" value="RNaseH_sf"/>
</dbReference>
<evidence type="ECO:0000259" key="4">
    <source>
        <dbReference type="PROSITE" id="PS50994"/>
    </source>
</evidence>
<dbReference type="GeneID" id="136092276"/>
<dbReference type="Pfam" id="PF02902">
    <property type="entry name" value="Peptidase_C48"/>
    <property type="match status" value="1"/>
</dbReference>
<evidence type="ECO:0000313" key="6">
    <source>
        <dbReference type="RefSeq" id="XP_065676193.1"/>
    </source>
</evidence>
<dbReference type="InterPro" id="IPR003653">
    <property type="entry name" value="Peptidase_C48_C"/>
</dbReference>
<comment type="similarity">
    <text evidence="1">Belongs to the peptidase C48 family.</text>
</comment>
<dbReference type="Gene3D" id="3.30.420.10">
    <property type="entry name" value="Ribonuclease H-like superfamily/Ribonuclease H"/>
    <property type="match status" value="1"/>
</dbReference>
<evidence type="ECO:0000256" key="2">
    <source>
        <dbReference type="ARBA" id="ARBA00022670"/>
    </source>
</evidence>
<reference evidence="6" key="1">
    <citation type="submission" date="2025-08" db="UniProtKB">
        <authorList>
            <consortium name="RefSeq"/>
        </authorList>
    </citation>
    <scope>IDENTIFICATION</scope>
</reference>
<feature type="domain" description="Integrase catalytic" evidence="4">
    <location>
        <begin position="1"/>
        <end position="73"/>
    </location>
</feature>
<dbReference type="Proteomes" id="UP001652625">
    <property type="component" value="Chromosome 15"/>
</dbReference>
<organism evidence="5 6">
    <name type="scientific">Hydra vulgaris</name>
    <name type="common">Hydra</name>
    <name type="synonym">Hydra attenuata</name>
    <dbReference type="NCBI Taxonomy" id="6087"/>
    <lineage>
        <taxon>Eukaryota</taxon>
        <taxon>Metazoa</taxon>
        <taxon>Cnidaria</taxon>
        <taxon>Hydrozoa</taxon>
        <taxon>Hydroidolina</taxon>
        <taxon>Anthoathecata</taxon>
        <taxon>Aplanulata</taxon>
        <taxon>Hydridae</taxon>
        <taxon>Hydra</taxon>
    </lineage>
</organism>
<accession>A0ABM4DNP4</accession>
<dbReference type="InterPro" id="IPR001584">
    <property type="entry name" value="Integrase_cat-core"/>
</dbReference>
<dbReference type="SUPFAM" id="SSF54001">
    <property type="entry name" value="Cysteine proteinases"/>
    <property type="match status" value="1"/>
</dbReference>
<dbReference type="PANTHER" id="PTHR34718">
    <property type="entry name" value="PHD-TYPE DOMAIN-CONTAINING PROTEIN"/>
    <property type="match status" value="1"/>
</dbReference>
<keyword evidence="2" id="KW-0645">Protease</keyword>
<sequence>MMGTKCNVTSAYYPQSNGQDERFDQTLQRQLLKYVDEKQNTWDLYIESVLFSYRVSVQDSTKQTPFYLVYGRQARLPVDLQIKSVKNDFENKSTIDDSLKNRESLLENVIEMRKNALQNIQKAQERQKKAYDVKHCSENQLFKVGIQVLIRNSKKLSRKGSKMEPNWTGPYKICQILKNSTFRLCYVNDCNKKLKQIYNMTRLKIYYPISEKMVLNNIVEKVLNNSEEKSKPIPEELSIFTLTMKKVILDIKELTDEHINLAQLIIKKQFPDIIGLQDTLLSQTDAFKAVSTDKISVQIHFINSHWVTSCSINGSISLYDSMFNKLDSHLINQLARCYKTFADYNCEFPPSIVVNVKSVQQQTGSLDCGLFAIANAVHLAFGKQPEAISYNQKFMRQHLEKMFHAGQFKPFPLLNKRSKLSITRNNL</sequence>
<keyword evidence="5" id="KW-1185">Reference proteome</keyword>